<evidence type="ECO:0000256" key="2">
    <source>
        <dbReference type="ARBA" id="ARBA00022679"/>
    </source>
</evidence>
<dbReference type="Gene3D" id="3.30.200.20">
    <property type="entry name" value="Phosphorylase Kinase, domain 1"/>
    <property type="match status" value="1"/>
</dbReference>
<dbReference type="AlphaFoldDB" id="A0A5A8DW34"/>
<feature type="domain" description="Protein kinase" evidence="8">
    <location>
        <begin position="35"/>
        <end position="336"/>
    </location>
</feature>
<proteinExistence type="inferred from homology"/>
<name>A0A5A8DW34_CAFRO</name>
<dbReference type="PANTHER" id="PTHR24055">
    <property type="entry name" value="MITOGEN-ACTIVATED PROTEIN KINASE"/>
    <property type="match status" value="1"/>
</dbReference>
<dbReference type="GO" id="GO:0004674">
    <property type="term" value="F:protein serine/threonine kinase activity"/>
    <property type="evidence" value="ECO:0007669"/>
    <property type="project" value="UniProtKB-KW"/>
</dbReference>
<dbReference type="SUPFAM" id="SSF56112">
    <property type="entry name" value="Protein kinase-like (PK-like)"/>
    <property type="match status" value="1"/>
</dbReference>
<keyword evidence="2" id="KW-0808">Transferase</keyword>
<keyword evidence="5 6" id="KW-0067">ATP-binding</keyword>
<reference evidence="9 10" key="1">
    <citation type="submission" date="2019-07" db="EMBL/GenBank/DDBJ databases">
        <title>Genomes of Cafeteria roenbergensis.</title>
        <authorList>
            <person name="Fischer M.G."/>
            <person name="Hackl T."/>
            <person name="Roman M."/>
        </authorList>
    </citation>
    <scope>NUCLEOTIDE SEQUENCE [LARGE SCALE GENOMIC DNA]</scope>
    <source>
        <strain evidence="9 10">RCC970-E3</strain>
    </source>
</reference>
<organism evidence="9 10">
    <name type="scientific">Cafeteria roenbergensis</name>
    <name type="common">Marine flagellate</name>
    <dbReference type="NCBI Taxonomy" id="33653"/>
    <lineage>
        <taxon>Eukaryota</taxon>
        <taxon>Sar</taxon>
        <taxon>Stramenopiles</taxon>
        <taxon>Bigyra</taxon>
        <taxon>Opalozoa</taxon>
        <taxon>Bicosoecida</taxon>
        <taxon>Cafeteriaceae</taxon>
        <taxon>Cafeteria</taxon>
    </lineage>
</organism>
<evidence type="ECO:0000256" key="6">
    <source>
        <dbReference type="PROSITE-ProRule" id="PRU10141"/>
    </source>
</evidence>
<evidence type="ECO:0000256" key="5">
    <source>
        <dbReference type="ARBA" id="ARBA00022840"/>
    </source>
</evidence>
<feature type="binding site" evidence="6">
    <location>
        <position position="65"/>
    </location>
    <ligand>
        <name>ATP</name>
        <dbReference type="ChEBI" id="CHEBI:30616"/>
    </ligand>
</feature>
<evidence type="ECO:0000259" key="8">
    <source>
        <dbReference type="PROSITE" id="PS50011"/>
    </source>
</evidence>
<sequence length="407" mass="45361">MAAAAPSAASAVVPVPRETARTIVSGHEFKIHPRYRVLKAIGSGAYGLVVAAQDSETGRKLAIKKITNVFRDIIDARRILRELKILGFLRKNAPASAIEDGFEGHENLISIIDIEPPSGVDFKDLYIMTDLMETDLHRIIHSRQDLSDDHVQYFVYQVLRGLKFLHTSGVLHRDLKPSNILVNSNCDLKICDFGLSRGVADEGEEELTAYVVTRWYRAPEIMLACKNYTSKVDVWAVGCIMAELVRRKVLFPGRDYLDQLRLIMELLGTPRPEEYEFVTSKRARDWLQKQKPKPRGDFPAIFAKTSAEGRDLLARMLEFDPEKRISVEEALAHPYMASLHSPDDEPGCTAAFDFSFEDGIKEESGIRLGIFQTATDIHPELQPEMDAAKAVAEAEAAAKAAAKPAAV</sequence>
<dbReference type="Proteomes" id="UP000324907">
    <property type="component" value="Unassembled WGS sequence"/>
</dbReference>
<comment type="caution">
    <text evidence="9">The sequence shown here is derived from an EMBL/GenBank/DDBJ whole genome shotgun (WGS) entry which is preliminary data.</text>
</comment>
<dbReference type="SMART" id="SM00220">
    <property type="entry name" value="S_TKc"/>
    <property type="match status" value="1"/>
</dbReference>
<protein>
    <recommendedName>
        <fullName evidence="8">Protein kinase domain-containing protein</fullName>
    </recommendedName>
</protein>
<dbReference type="InterPro" id="IPR017441">
    <property type="entry name" value="Protein_kinase_ATP_BS"/>
</dbReference>
<evidence type="ECO:0000313" key="10">
    <source>
        <dbReference type="Proteomes" id="UP000324907"/>
    </source>
</evidence>
<dbReference type="PROSITE" id="PS00107">
    <property type="entry name" value="PROTEIN_KINASE_ATP"/>
    <property type="match status" value="1"/>
</dbReference>
<keyword evidence="1 7" id="KW-0723">Serine/threonine-protein kinase</keyword>
<dbReference type="InterPro" id="IPR008271">
    <property type="entry name" value="Ser/Thr_kinase_AS"/>
</dbReference>
<evidence type="ECO:0000256" key="4">
    <source>
        <dbReference type="ARBA" id="ARBA00022777"/>
    </source>
</evidence>
<evidence type="ECO:0000313" key="9">
    <source>
        <dbReference type="EMBL" id="KAA0168777.1"/>
    </source>
</evidence>
<dbReference type="PROSITE" id="PS50011">
    <property type="entry name" value="PROTEIN_KINASE_DOM"/>
    <property type="match status" value="1"/>
</dbReference>
<dbReference type="Gene3D" id="1.10.510.10">
    <property type="entry name" value="Transferase(Phosphotransferase) domain 1"/>
    <property type="match status" value="1"/>
</dbReference>
<dbReference type="FunFam" id="1.10.510.10:FF:000040">
    <property type="entry name" value="Mitogen-activated protein kinase"/>
    <property type="match status" value="1"/>
</dbReference>
<dbReference type="InterPro" id="IPR050117">
    <property type="entry name" value="MAPK"/>
</dbReference>
<dbReference type="EMBL" id="VLTL01000026">
    <property type="protein sequence ID" value="KAA0168777.1"/>
    <property type="molecule type" value="Genomic_DNA"/>
</dbReference>
<dbReference type="PROSITE" id="PS00108">
    <property type="entry name" value="PROTEIN_KINASE_ST"/>
    <property type="match status" value="1"/>
</dbReference>
<dbReference type="InterPro" id="IPR000719">
    <property type="entry name" value="Prot_kinase_dom"/>
</dbReference>
<keyword evidence="4" id="KW-0418">Kinase</keyword>
<gene>
    <name evidence="9" type="ORF">FNF28_02325</name>
</gene>
<dbReference type="Pfam" id="PF00069">
    <property type="entry name" value="Pkinase"/>
    <property type="match status" value="1"/>
</dbReference>
<evidence type="ECO:0000256" key="7">
    <source>
        <dbReference type="RuleBase" id="RU000304"/>
    </source>
</evidence>
<keyword evidence="3 6" id="KW-0547">Nucleotide-binding</keyword>
<dbReference type="GO" id="GO:0005524">
    <property type="term" value="F:ATP binding"/>
    <property type="evidence" value="ECO:0007669"/>
    <property type="project" value="UniProtKB-UniRule"/>
</dbReference>
<evidence type="ECO:0000256" key="1">
    <source>
        <dbReference type="ARBA" id="ARBA00022527"/>
    </source>
</evidence>
<evidence type="ECO:0000256" key="3">
    <source>
        <dbReference type="ARBA" id="ARBA00022741"/>
    </source>
</evidence>
<comment type="similarity">
    <text evidence="7">Belongs to the protein kinase superfamily.</text>
</comment>
<accession>A0A5A8DW34</accession>
<dbReference type="CDD" id="cd07834">
    <property type="entry name" value="STKc_MAPK"/>
    <property type="match status" value="1"/>
</dbReference>
<dbReference type="InterPro" id="IPR011009">
    <property type="entry name" value="Kinase-like_dom_sf"/>
</dbReference>